<keyword evidence="2" id="KW-0812">Transmembrane</keyword>
<dbReference type="EMBL" id="FRCP01000016">
    <property type="protein sequence ID" value="SHM75819.1"/>
    <property type="molecule type" value="Genomic_DNA"/>
</dbReference>
<dbReference type="STRING" id="1120996.SAMN02746066_03183"/>
<keyword evidence="5" id="KW-1185">Reference proteome</keyword>
<proteinExistence type="inferred from homology"/>
<dbReference type="PANTHER" id="PTHR30576:SF0">
    <property type="entry name" value="UNDECAPRENYL-PHOSPHATE N-ACETYLGALACTOSAMINYL 1-PHOSPHATE TRANSFERASE-RELATED"/>
    <property type="match status" value="1"/>
</dbReference>
<dbReference type="InterPro" id="IPR003362">
    <property type="entry name" value="Bact_transf"/>
</dbReference>
<accession>A0A1M7LEH3</accession>
<dbReference type="GO" id="GO:0016780">
    <property type="term" value="F:phosphotransferase activity, for other substituted phosphate groups"/>
    <property type="evidence" value="ECO:0007669"/>
    <property type="project" value="TreeGrafter"/>
</dbReference>
<dbReference type="Pfam" id="PF02397">
    <property type="entry name" value="Bac_transf"/>
    <property type="match status" value="1"/>
</dbReference>
<dbReference type="Proteomes" id="UP000184038">
    <property type="component" value="Unassembled WGS sequence"/>
</dbReference>
<evidence type="ECO:0000256" key="2">
    <source>
        <dbReference type="SAM" id="Phobius"/>
    </source>
</evidence>
<protein>
    <submittedName>
        <fullName evidence="4">O-antigen biosynthesis protein WbqP</fullName>
    </submittedName>
</protein>
<gene>
    <name evidence="4" type="ORF">SAMN02746066_03183</name>
</gene>
<feature type="domain" description="Bacterial sugar transferase" evidence="3">
    <location>
        <begin position="8"/>
        <end position="187"/>
    </location>
</feature>
<dbReference type="PANTHER" id="PTHR30576">
    <property type="entry name" value="COLANIC BIOSYNTHESIS UDP-GLUCOSE LIPID CARRIER TRANSFERASE"/>
    <property type="match status" value="1"/>
</dbReference>
<organism evidence="4 5">
    <name type="scientific">Anaerosporobacter mobilis DSM 15930</name>
    <dbReference type="NCBI Taxonomy" id="1120996"/>
    <lineage>
        <taxon>Bacteria</taxon>
        <taxon>Bacillati</taxon>
        <taxon>Bacillota</taxon>
        <taxon>Clostridia</taxon>
        <taxon>Lachnospirales</taxon>
        <taxon>Lachnospiraceae</taxon>
        <taxon>Anaerosporobacter</taxon>
    </lineage>
</organism>
<keyword evidence="2" id="KW-1133">Transmembrane helix</keyword>
<feature type="transmembrane region" description="Helical" evidence="2">
    <location>
        <begin position="12"/>
        <end position="34"/>
    </location>
</feature>
<sequence>MIYKHYMKRFFDIILSALAILVFSWLFIILAIIIKGTSKGPIFFKQKRVGRDKTYFNILKFRTMRIDTPKDVPTHLLTDPEQYITTIGKFLRKTSLDELPQLFNILVGDMAIVGPRPALWNQEDLITERDLYDANAVRPGLTGLAQVSGRDELPIPVKARYDGEYVDNISLMKDMMLIVKTLGSVLKHDGVMEGGTAEGKKQEENTLVASAVIQEYAASKDKAD</sequence>
<comment type="similarity">
    <text evidence="1">Belongs to the bacterial sugar transferase family.</text>
</comment>
<dbReference type="OrthoDB" id="9808602at2"/>
<name>A0A1M7LEH3_9FIRM</name>
<evidence type="ECO:0000313" key="5">
    <source>
        <dbReference type="Proteomes" id="UP000184038"/>
    </source>
</evidence>
<keyword evidence="2" id="KW-0472">Membrane</keyword>
<evidence type="ECO:0000259" key="3">
    <source>
        <dbReference type="Pfam" id="PF02397"/>
    </source>
</evidence>
<dbReference type="AlphaFoldDB" id="A0A1M7LEH3"/>
<reference evidence="4 5" key="1">
    <citation type="submission" date="2016-11" db="EMBL/GenBank/DDBJ databases">
        <authorList>
            <person name="Jaros S."/>
            <person name="Januszkiewicz K."/>
            <person name="Wedrychowicz H."/>
        </authorList>
    </citation>
    <scope>NUCLEOTIDE SEQUENCE [LARGE SCALE GENOMIC DNA]</scope>
    <source>
        <strain evidence="4 5">DSM 15930</strain>
    </source>
</reference>
<evidence type="ECO:0000256" key="1">
    <source>
        <dbReference type="ARBA" id="ARBA00006464"/>
    </source>
</evidence>
<evidence type="ECO:0000313" key="4">
    <source>
        <dbReference type="EMBL" id="SHM75819.1"/>
    </source>
</evidence>